<accession>A0A438KML6</accession>
<evidence type="ECO:0000313" key="2">
    <source>
        <dbReference type="Proteomes" id="UP000288805"/>
    </source>
</evidence>
<reference evidence="1 2" key="1">
    <citation type="journal article" date="2018" name="PLoS Genet.">
        <title>Population sequencing reveals clonal diversity and ancestral inbreeding in the grapevine cultivar Chardonnay.</title>
        <authorList>
            <person name="Roach M.J."/>
            <person name="Johnson D.L."/>
            <person name="Bohlmann J."/>
            <person name="van Vuuren H.J."/>
            <person name="Jones S.J."/>
            <person name="Pretorius I.S."/>
            <person name="Schmidt S.A."/>
            <person name="Borneman A.R."/>
        </authorList>
    </citation>
    <scope>NUCLEOTIDE SEQUENCE [LARGE SCALE GENOMIC DNA]</scope>
    <source>
        <strain evidence="2">cv. Chardonnay</strain>
        <tissue evidence="1">Leaf</tissue>
    </source>
</reference>
<evidence type="ECO:0000313" key="1">
    <source>
        <dbReference type="EMBL" id="RVX22444.1"/>
    </source>
</evidence>
<dbReference type="Proteomes" id="UP000288805">
    <property type="component" value="Unassembled WGS sequence"/>
</dbReference>
<dbReference type="AlphaFoldDB" id="A0A438KML6"/>
<proteinExistence type="predicted"/>
<comment type="caution">
    <text evidence="1">The sequence shown here is derived from an EMBL/GenBank/DDBJ whole genome shotgun (WGS) entry which is preliminary data.</text>
</comment>
<protein>
    <submittedName>
        <fullName evidence="1">Uncharacterized protein</fullName>
    </submittedName>
</protein>
<sequence length="176" mass="19674">MMTIGGGRGIITLRAADRDRGGGTWVMTDCCDNVQDLLTSINDLDKRIWMAYSGYEKRATCTLREIQMIMRATCHHEVCGTCSQEEGSLHNPHIQKPSPMVFLKSIIVGAQSSHMAVIQDNPGRNLYRIAKCSRMKAPVLSGYQGKGGATKGRIYLMQCELDWDLQHQAWKGNHEC</sequence>
<organism evidence="1 2">
    <name type="scientific">Vitis vinifera</name>
    <name type="common">Grape</name>
    <dbReference type="NCBI Taxonomy" id="29760"/>
    <lineage>
        <taxon>Eukaryota</taxon>
        <taxon>Viridiplantae</taxon>
        <taxon>Streptophyta</taxon>
        <taxon>Embryophyta</taxon>
        <taxon>Tracheophyta</taxon>
        <taxon>Spermatophyta</taxon>
        <taxon>Magnoliopsida</taxon>
        <taxon>eudicotyledons</taxon>
        <taxon>Gunneridae</taxon>
        <taxon>Pentapetalae</taxon>
        <taxon>rosids</taxon>
        <taxon>Vitales</taxon>
        <taxon>Vitaceae</taxon>
        <taxon>Viteae</taxon>
        <taxon>Vitis</taxon>
    </lineage>
</organism>
<gene>
    <name evidence="1" type="ORF">CK203_012643</name>
</gene>
<name>A0A438KML6_VITVI</name>
<dbReference type="EMBL" id="QGNW01000003">
    <property type="protein sequence ID" value="RVX22444.1"/>
    <property type="molecule type" value="Genomic_DNA"/>
</dbReference>